<evidence type="ECO:0000313" key="4">
    <source>
        <dbReference type="Proteomes" id="UP000515800"/>
    </source>
</evidence>
<dbReference type="KEGG" id="wdi:H9L19_05205"/>
<dbReference type="Pfam" id="PF12850">
    <property type="entry name" value="Metallophos_2"/>
    <property type="match status" value="1"/>
</dbReference>
<gene>
    <name evidence="3" type="ORF">H9L19_05205</name>
</gene>
<evidence type="ECO:0000259" key="2">
    <source>
        <dbReference type="Pfam" id="PF12850"/>
    </source>
</evidence>
<sequence length="206" mass="23679">MQYFISDTHFFHAELLTSQHFSPRPFTHIEAEHLAMMTAWNEQVKPTDTVYHLGDIALLNGIKPARKGYQMVLELLYALNGHLIFIKGNHDTRDLFKFLSVHNQILADGQPKFVFHDVGIILKANHHQFFLTHYPILFGKTQSSINLHGHIHHASVPIQENINIGVDSADLDYLTALERPPFGTPLSLKMIERIIQRKHDAFAKMR</sequence>
<dbReference type="InterPro" id="IPR024654">
    <property type="entry name" value="Calcineurin-like_PHP_lpxH"/>
</dbReference>
<dbReference type="Proteomes" id="UP000515800">
    <property type="component" value="Chromosome"/>
</dbReference>
<dbReference type="Gene3D" id="3.60.21.10">
    <property type="match status" value="1"/>
</dbReference>
<proteinExistence type="inferred from homology"/>
<reference evidence="3 4" key="1">
    <citation type="submission" date="2020-08" db="EMBL/GenBank/DDBJ databases">
        <title>Genome sequence of Weissella diestrammenae KACC 16890T.</title>
        <authorList>
            <person name="Hyun D.-W."/>
            <person name="Bae J.-W."/>
        </authorList>
    </citation>
    <scope>NUCLEOTIDE SEQUENCE [LARGE SCALE GENOMIC DNA]</scope>
    <source>
        <strain evidence="3 4">KACC 16890</strain>
    </source>
</reference>
<dbReference type="RefSeq" id="WP_187528641.1">
    <property type="nucleotide sequence ID" value="NZ_CP060724.1"/>
</dbReference>
<dbReference type="InterPro" id="IPR029052">
    <property type="entry name" value="Metallo-depent_PP-like"/>
</dbReference>
<dbReference type="EMBL" id="CP060724">
    <property type="protein sequence ID" value="QNN74806.1"/>
    <property type="molecule type" value="Genomic_DNA"/>
</dbReference>
<evidence type="ECO:0000313" key="3">
    <source>
        <dbReference type="EMBL" id="QNN74806.1"/>
    </source>
</evidence>
<dbReference type="SUPFAM" id="SSF56300">
    <property type="entry name" value="Metallo-dependent phosphatases"/>
    <property type="match status" value="1"/>
</dbReference>
<keyword evidence="4" id="KW-1185">Reference proteome</keyword>
<organism evidence="3 4">
    <name type="scientific">Weissella diestrammenae</name>
    <dbReference type="NCBI Taxonomy" id="1162633"/>
    <lineage>
        <taxon>Bacteria</taxon>
        <taxon>Bacillati</taxon>
        <taxon>Bacillota</taxon>
        <taxon>Bacilli</taxon>
        <taxon>Lactobacillales</taxon>
        <taxon>Lactobacillaceae</taxon>
        <taxon>Weissella</taxon>
    </lineage>
</organism>
<dbReference type="AlphaFoldDB" id="A0A7G9T3Y1"/>
<accession>A0A7G9T3Y1</accession>
<protein>
    <submittedName>
        <fullName evidence="3">Metallophosphoesterase</fullName>
    </submittedName>
</protein>
<feature type="domain" description="Calcineurin-like phosphoesterase" evidence="2">
    <location>
        <begin position="4"/>
        <end position="158"/>
    </location>
</feature>
<evidence type="ECO:0000256" key="1">
    <source>
        <dbReference type="ARBA" id="ARBA00008950"/>
    </source>
</evidence>
<comment type="similarity">
    <text evidence="1">Belongs to the metallophosphoesterase superfamily. YfcE family.</text>
</comment>
<name>A0A7G9T3Y1_9LACO</name>